<name>A0AA41Z797_9SPHN</name>
<evidence type="ECO:0000313" key="7">
    <source>
        <dbReference type="EMBL" id="MCW6534147.1"/>
    </source>
</evidence>
<evidence type="ECO:0000256" key="1">
    <source>
        <dbReference type="ARBA" id="ARBA00022670"/>
    </source>
</evidence>
<feature type="domain" description="MPN" evidence="6">
    <location>
        <begin position="1"/>
        <end position="108"/>
    </location>
</feature>
<comment type="caution">
    <text evidence="7">The sequence shown here is derived from an EMBL/GenBank/DDBJ whole genome shotgun (WGS) entry which is preliminary data.</text>
</comment>
<evidence type="ECO:0000256" key="2">
    <source>
        <dbReference type="ARBA" id="ARBA00022723"/>
    </source>
</evidence>
<evidence type="ECO:0000313" key="8">
    <source>
        <dbReference type="Proteomes" id="UP001165565"/>
    </source>
</evidence>
<protein>
    <submittedName>
        <fullName evidence="7">JAB domain-containing protein</fullName>
    </submittedName>
</protein>
<dbReference type="PANTHER" id="PTHR30471:SF3">
    <property type="entry name" value="UPF0758 PROTEIN YEES-RELATED"/>
    <property type="match status" value="1"/>
</dbReference>
<keyword evidence="4" id="KW-0862">Zinc</keyword>
<dbReference type="InterPro" id="IPR025657">
    <property type="entry name" value="RadC_JAB"/>
</dbReference>
<dbReference type="InterPro" id="IPR037518">
    <property type="entry name" value="MPN"/>
</dbReference>
<gene>
    <name evidence="7" type="ORF">NEE01_05040</name>
</gene>
<reference evidence="7" key="1">
    <citation type="submission" date="2022-06" db="EMBL/GenBank/DDBJ databases">
        <title>Sphingomonas sp. nov. isolated from rhizosphere soil of tomato.</title>
        <authorList>
            <person name="Dong H."/>
            <person name="Gao R."/>
        </authorList>
    </citation>
    <scope>NUCLEOTIDE SEQUENCE</scope>
    <source>
        <strain evidence="7">MMSM24</strain>
    </source>
</reference>
<dbReference type="EMBL" id="JANFAV010000002">
    <property type="protein sequence ID" value="MCW6534147.1"/>
    <property type="molecule type" value="Genomic_DNA"/>
</dbReference>
<dbReference type="PANTHER" id="PTHR30471">
    <property type="entry name" value="DNA REPAIR PROTEIN RADC"/>
    <property type="match status" value="1"/>
</dbReference>
<proteinExistence type="predicted"/>
<evidence type="ECO:0000256" key="3">
    <source>
        <dbReference type="ARBA" id="ARBA00022801"/>
    </source>
</evidence>
<accession>A0AA41Z797</accession>
<dbReference type="Pfam" id="PF04002">
    <property type="entry name" value="RadC"/>
    <property type="match status" value="1"/>
</dbReference>
<keyword evidence="3" id="KW-0378">Hydrolase</keyword>
<keyword evidence="5" id="KW-0482">Metalloprotease</keyword>
<dbReference type="GO" id="GO:0008237">
    <property type="term" value="F:metallopeptidase activity"/>
    <property type="evidence" value="ECO:0007669"/>
    <property type="project" value="UniProtKB-KW"/>
</dbReference>
<sequence length="108" mass="12238">MGSLSVEQIRVMYLDSSYRLIKDQVVASGTRWKVRVEIHKILRKCILFDASAIIIAHNHPSSRWKPTPHDIESTRILAEASRLLSIEFVDHWIVTESGALSMRAAGLL</sequence>
<dbReference type="AlphaFoldDB" id="A0AA41Z797"/>
<dbReference type="Proteomes" id="UP001165565">
    <property type="component" value="Unassembled WGS sequence"/>
</dbReference>
<organism evidence="7 8">
    <name type="scientific">Sphingomonas lycopersici</name>
    <dbReference type="NCBI Taxonomy" id="2951807"/>
    <lineage>
        <taxon>Bacteria</taxon>
        <taxon>Pseudomonadati</taxon>
        <taxon>Pseudomonadota</taxon>
        <taxon>Alphaproteobacteria</taxon>
        <taxon>Sphingomonadales</taxon>
        <taxon>Sphingomonadaceae</taxon>
        <taxon>Sphingomonas</taxon>
    </lineage>
</organism>
<evidence type="ECO:0000259" key="6">
    <source>
        <dbReference type="PROSITE" id="PS50249"/>
    </source>
</evidence>
<dbReference type="GO" id="GO:0006508">
    <property type="term" value="P:proteolysis"/>
    <property type="evidence" value="ECO:0007669"/>
    <property type="project" value="UniProtKB-KW"/>
</dbReference>
<keyword evidence="1" id="KW-0645">Protease</keyword>
<dbReference type="PROSITE" id="PS50249">
    <property type="entry name" value="MPN"/>
    <property type="match status" value="1"/>
</dbReference>
<keyword evidence="8" id="KW-1185">Reference proteome</keyword>
<evidence type="ECO:0000256" key="4">
    <source>
        <dbReference type="ARBA" id="ARBA00022833"/>
    </source>
</evidence>
<dbReference type="GO" id="GO:0046872">
    <property type="term" value="F:metal ion binding"/>
    <property type="evidence" value="ECO:0007669"/>
    <property type="project" value="UniProtKB-KW"/>
</dbReference>
<dbReference type="Gene3D" id="3.40.140.10">
    <property type="entry name" value="Cytidine Deaminase, domain 2"/>
    <property type="match status" value="1"/>
</dbReference>
<dbReference type="InterPro" id="IPR001405">
    <property type="entry name" value="UPF0758"/>
</dbReference>
<keyword evidence="2" id="KW-0479">Metal-binding</keyword>
<evidence type="ECO:0000256" key="5">
    <source>
        <dbReference type="ARBA" id="ARBA00023049"/>
    </source>
</evidence>